<evidence type="ECO:0008006" key="3">
    <source>
        <dbReference type="Google" id="ProtNLM"/>
    </source>
</evidence>
<keyword evidence="2" id="KW-1185">Reference proteome</keyword>
<dbReference type="EMBL" id="JABSTU010000006">
    <property type="protein sequence ID" value="KAH8028306.1"/>
    <property type="molecule type" value="Genomic_DNA"/>
</dbReference>
<protein>
    <recommendedName>
        <fullName evidence="3">F-box domain-containing protein</fullName>
    </recommendedName>
</protein>
<dbReference type="VEuPathDB" id="VectorBase:LOC119173537"/>
<reference evidence="1" key="1">
    <citation type="journal article" date="2020" name="Cell">
        <title>Large-Scale Comparative Analyses of Tick Genomes Elucidate Their Genetic Diversity and Vector Capacities.</title>
        <authorList>
            <consortium name="Tick Genome and Microbiome Consortium (TIGMIC)"/>
            <person name="Jia N."/>
            <person name="Wang J."/>
            <person name="Shi W."/>
            <person name="Du L."/>
            <person name="Sun Y."/>
            <person name="Zhan W."/>
            <person name="Jiang J.F."/>
            <person name="Wang Q."/>
            <person name="Zhang B."/>
            <person name="Ji P."/>
            <person name="Bell-Sakyi L."/>
            <person name="Cui X.M."/>
            <person name="Yuan T.T."/>
            <person name="Jiang B.G."/>
            <person name="Yang W.F."/>
            <person name="Lam T.T."/>
            <person name="Chang Q.C."/>
            <person name="Ding S.J."/>
            <person name="Wang X.J."/>
            <person name="Zhu J.G."/>
            <person name="Ruan X.D."/>
            <person name="Zhao L."/>
            <person name="Wei J.T."/>
            <person name="Ye R.Z."/>
            <person name="Que T.C."/>
            <person name="Du C.H."/>
            <person name="Zhou Y.H."/>
            <person name="Cheng J.X."/>
            <person name="Dai P.F."/>
            <person name="Guo W.B."/>
            <person name="Han X.H."/>
            <person name="Huang E.J."/>
            <person name="Li L.F."/>
            <person name="Wei W."/>
            <person name="Gao Y.C."/>
            <person name="Liu J.Z."/>
            <person name="Shao H.Z."/>
            <person name="Wang X."/>
            <person name="Wang C.C."/>
            <person name="Yang T.C."/>
            <person name="Huo Q.B."/>
            <person name="Li W."/>
            <person name="Chen H.Y."/>
            <person name="Chen S.E."/>
            <person name="Zhou L.G."/>
            <person name="Ni X.B."/>
            <person name="Tian J.H."/>
            <person name="Sheng Y."/>
            <person name="Liu T."/>
            <person name="Pan Y.S."/>
            <person name="Xia L.Y."/>
            <person name="Li J."/>
            <person name="Zhao F."/>
            <person name="Cao W.C."/>
        </authorList>
    </citation>
    <scope>NUCLEOTIDE SEQUENCE</scope>
    <source>
        <strain evidence="1">Rmic-2018</strain>
    </source>
</reference>
<dbReference type="Proteomes" id="UP000821866">
    <property type="component" value="Chromosome 4"/>
</dbReference>
<evidence type="ECO:0000313" key="1">
    <source>
        <dbReference type="EMBL" id="KAH8028306.1"/>
    </source>
</evidence>
<name>A0A9J6E222_RHIMP</name>
<proteinExistence type="predicted"/>
<comment type="caution">
    <text evidence="1">The sequence shown here is derived from an EMBL/GenBank/DDBJ whole genome shotgun (WGS) entry which is preliminary data.</text>
</comment>
<reference evidence="1" key="2">
    <citation type="submission" date="2021-09" db="EMBL/GenBank/DDBJ databases">
        <authorList>
            <person name="Jia N."/>
            <person name="Wang J."/>
            <person name="Shi W."/>
            <person name="Du L."/>
            <person name="Sun Y."/>
            <person name="Zhan W."/>
            <person name="Jiang J."/>
            <person name="Wang Q."/>
            <person name="Zhang B."/>
            <person name="Ji P."/>
            <person name="Sakyi L.B."/>
            <person name="Cui X."/>
            <person name="Yuan T."/>
            <person name="Jiang B."/>
            <person name="Yang W."/>
            <person name="Lam T.T.-Y."/>
            <person name="Chang Q."/>
            <person name="Ding S."/>
            <person name="Wang X."/>
            <person name="Zhu J."/>
            <person name="Ruan X."/>
            <person name="Zhao L."/>
            <person name="Wei J."/>
            <person name="Que T."/>
            <person name="Du C."/>
            <person name="Cheng J."/>
            <person name="Dai P."/>
            <person name="Han X."/>
            <person name="Huang E."/>
            <person name="Gao Y."/>
            <person name="Liu J."/>
            <person name="Shao H."/>
            <person name="Ye R."/>
            <person name="Li L."/>
            <person name="Wei W."/>
            <person name="Wang X."/>
            <person name="Wang C."/>
            <person name="Huo Q."/>
            <person name="Li W."/>
            <person name="Guo W."/>
            <person name="Chen H."/>
            <person name="Chen S."/>
            <person name="Zhou L."/>
            <person name="Zhou L."/>
            <person name="Ni X."/>
            <person name="Tian J."/>
            <person name="Zhou Y."/>
            <person name="Sheng Y."/>
            <person name="Liu T."/>
            <person name="Pan Y."/>
            <person name="Xia L."/>
            <person name="Li J."/>
            <person name="Zhao F."/>
            <person name="Cao W."/>
        </authorList>
    </citation>
    <scope>NUCLEOTIDE SEQUENCE</scope>
    <source>
        <strain evidence="1">Rmic-2018</strain>
        <tissue evidence="1">Larvae</tissue>
    </source>
</reference>
<dbReference type="InterPro" id="IPR032675">
    <property type="entry name" value="LRR_dom_sf"/>
</dbReference>
<evidence type="ECO:0000313" key="2">
    <source>
        <dbReference type="Proteomes" id="UP000821866"/>
    </source>
</evidence>
<dbReference type="Gene3D" id="3.80.10.10">
    <property type="entry name" value="Ribonuclease Inhibitor"/>
    <property type="match status" value="1"/>
</dbReference>
<accession>A0A9J6E222</accession>
<dbReference type="AlphaFoldDB" id="A0A9J6E222"/>
<organism evidence="1 2">
    <name type="scientific">Rhipicephalus microplus</name>
    <name type="common">Cattle tick</name>
    <name type="synonym">Boophilus microplus</name>
    <dbReference type="NCBI Taxonomy" id="6941"/>
    <lineage>
        <taxon>Eukaryota</taxon>
        <taxon>Metazoa</taxon>
        <taxon>Ecdysozoa</taxon>
        <taxon>Arthropoda</taxon>
        <taxon>Chelicerata</taxon>
        <taxon>Arachnida</taxon>
        <taxon>Acari</taxon>
        <taxon>Parasitiformes</taxon>
        <taxon>Ixodida</taxon>
        <taxon>Ixodoidea</taxon>
        <taxon>Ixodidae</taxon>
        <taxon>Rhipicephalinae</taxon>
        <taxon>Rhipicephalus</taxon>
        <taxon>Boophilus</taxon>
    </lineage>
</organism>
<dbReference type="SUPFAM" id="SSF52047">
    <property type="entry name" value="RNI-like"/>
    <property type="match status" value="1"/>
</dbReference>
<sequence>MSSSTGSFQPSSNVFSLLPPEVWRQILWSMDIETLFNMCEAAPDLTSLAFSASTMKIVRIDPETDFGTIQKFLEQTRVGVALGKHVTVVSTSVDVRELHFTDCVALPPGVVIHCARSCCNIRELHCVGCVVEPDKLFVLLSKTLHGLDKLEWSLHWKDYYVSKLDSHVTDEICWYRRKEGPRLRSMYVEVAVTCANADLLLAFCDRCPVLRNLHVHAVLEKPPGTSCDAMSPELHNPAFLVLMANIFSIEDLTTLKYSCQQETPLKLAALLEAHEPIRMFSLQDHVRYNFAAVTDKPKTNVSPVWLSDVVTQNMSLRCFEQATVCLEANIRAPSLFVQATASPECWSHIRGLTLAVSYPYKATCASHFAVMHKGYVEPMRRFFDTCVSKITELNMTAFHFGVDCEGCKLVASALPKLRALALPPCGVFLADSLQSLADGCHLLEHLDIRLSPFRCAASPCTVCQLPVRFAGSSFELLQKRTRLRRLTIDETVKVANLAFLSECRVEELRLSLDGVIDEYLAEFPTELGDRLALNTRLASLTLVACQLSLSERVARNLWQVESLRHLCILTAASQTRSAAKDFFESLGSRMPRLLSAHAHYVCDGRNVRSSWIRQWRRDCSMEPSEGTSRAAQGVYLDDKPCLGRLCCVDTFIGLVRPRNRC</sequence>
<gene>
    <name evidence="1" type="ORF">HPB51_014962</name>
</gene>